<evidence type="ECO:0000256" key="7">
    <source>
        <dbReference type="ARBA" id="ARBA00023239"/>
    </source>
</evidence>
<evidence type="ECO:0000256" key="2">
    <source>
        <dbReference type="ARBA" id="ARBA00001968"/>
    </source>
</evidence>
<accession>A0A381SE99</accession>
<dbReference type="GO" id="GO:0016114">
    <property type="term" value="P:terpenoid biosynthetic process"/>
    <property type="evidence" value="ECO:0007669"/>
    <property type="project" value="InterPro"/>
</dbReference>
<evidence type="ECO:0000256" key="3">
    <source>
        <dbReference type="ARBA" id="ARBA00004709"/>
    </source>
</evidence>
<dbReference type="GO" id="GO:0019288">
    <property type="term" value="P:isopentenyl diphosphate biosynthetic process, methylerythritol 4-phosphate pathway"/>
    <property type="evidence" value="ECO:0007669"/>
    <property type="project" value="UniProtKB-UniPathway"/>
</dbReference>
<dbReference type="InterPro" id="IPR036571">
    <property type="entry name" value="MECDP_synthase_sf"/>
</dbReference>
<dbReference type="SUPFAM" id="SSF69765">
    <property type="entry name" value="IpsF-like"/>
    <property type="match status" value="1"/>
</dbReference>
<keyword evidence="6" id="KW-0414">Isoprene biosynthesis</keyword>
<dbReference type="EMBL" id="UINC01003001">
    <property type="protein sequence ID" value="SVA02402.1"/>
    <property type="molecule type" value="Genomic_DNA"/>
</dbReference>
<evidence type="ECO:0000256" key="4">
    <source>
        <dbReference type="ARBA" id="ARBA00012579"/>
    </source>
</evidence>
<keyword evidence="5" id="KW-0479">Metal-binding</keyword>
<protein>
    <recommendedName>
        <fullName evidence="4">2-C-methyl-D-erythritol 2,4-cyclodiphosphate synthase</fullName>
        <ecNumber evidence="4">4.6.1.12</ecNumber>
    </recommendedName>
</protein>
<dbReference type="FunFam" id="3.30.1330.50:FF:000001">
    <property type="entry name" value="2-C-methyl-D-erythritol 2,4-cyclodiphosphate synthase"/>
    <property type="match status" value="1"/>
</dbReference>
<comment type="pathway">
    <text evidence="3">Isoprenoid biosynthesis; isopentenyl diphosphate biosynthesis via DXP pathway; isopentenyl diphosphate from 1-deoxy-D-xylulose 5-phosphate: step 4/6.</text>
</comment>
<gene>
    <name evidence="9" type="ORF">METZ01_LOCUS55256</name>
</gene>
<dbReference type="Gene3D" id="3.30.1330.50">
    <property type="entry name" value="2-C-methyl-D-erythritol 2,4-cyclodiphosphate synthase"/>
    <property type="match status" value="1"/>
</dbReference>
<dbReference type="Pfam" id="PF02542">
    <property type="entry name" value="YgbB"/>
    <property type="match status" value="1"/>
</dbReference>
<dbReference type="UniPathway" id="UPA00056">
    <property type="reaction ID" value="UER00095"/>
</dbReference>
<reference evidence="9" key="1">
    <citation type="submission" date="2018-05" db="EMBL/GenBank/DDBJ databases">
        <authorList>
            <person name="Lanie J.A."/>
            <person name="Ng W.-L."/>
            <person name="Kazmierczak K.M."/>
            <person name="Andrzejewski T.M."/>
            <person name="Davidsen T.M."/>
            <person name="Wayne K.J."/>
            <person name="Tettelin H."/>
            <person name="Glass J.I."/>
            <person name="Rusch D."/>
            <person name="Podicherti R."/>
            <person name="Tsui H.-C.T."/>
            <person name="Winkler M.E."/>
        </authorList>
    </citation>
    <scope>NUCLEOTIDE SEQUENCE</scope>
</reference>
<evidence type="ECO:0000259" key="8">
    <source>
        <dbReference type="Pfam" id="PF02542"/>
    </source>
</evidence>
<organism evidence="9">
    <name type="scientific">marine metagenome</name>
    <dbReference type="NCBI Taxonomy" id="408172"/>
    <lineage>
        <taxon>unclassified sequences</taxon>
        <taxon>metagenomes</taxon>
        <taxon>ecological metagenomes</taxon>
    </lineage>
</organism>
<dbReference type="CDD" id="cd00554">
    <property type="entry name" value="MECDP_synthase"/>
    <property type="match status" value="1"/>
</dbReference>
<dbReference type="InterPro" id="IPR003526">
    <property type="entry name" value="MECDP_synthase"/>
</dbReference>
<dbReference type="AlphaFoldDB" id="A0A381SE99"/>
<feature type="domain" description="2-C-methyl-D-erythritol 2,4-cyclodiphosphate synthase" evidence="8">
    <location>
        <begin position="2"/>
        <end position="155"/>
    </location>
</feature>
<evidence type="ECO:0000256" key="5">
    <source>
        <dbReference type="ARBA" id="ARBA00022723"/>
    </source>
</evidence>
<proteinExistence type="inferred from homology"/>
<name>A0A381SE99_9ZZZZ</name>
<dbReference type="NCBIfam" id="TIGR00151">
    <property type="entry name" value="ispF"/>
    <property type="match status" value="1"/>
</dbReference>
<comment type="catalytic activity">
    <reaction evidence="1">
        <text>4-CDP-2-C-methyl-D-erythritol 2-phosphate = 2-C-methyl-D-erythritol 2,4-cyclic diphosphate + CMP</text>
        <dbReference type="Rhea" id="RHEA:23864"/>
        <dbReference type="ChEBI" id="CHEBI:57919"/>
        <dbReference type="ChEBI" id="CHEBI:58483"/>
        <dbReference type="ChEBI" id="CHEBI:60377"/>
        <dbReference type="EC" id="4.6.1.12"/>
    </reaction>
</comment>
<evidence type="ECO:0000313" key="9">
    <source>
        <dbReference type="EMBL" id="SVA02402.1"/>
    </source>
</evidence>
<evidence type="ECO:0000256" key="6">
    <source>
        <dbReference type="ARBA" id="ARBA00023229"/>
    </source>
</evidence>
<dbReference type="PANTHER" id="PTHR43181:SF1">
    <property type="entry name" value="2-C-METHYL-D-ERYTHRITOL 2,4-CYCLODIPHOSPHATE SYNTHASE, CHLOROPLASTIC"/>
    <property type="match status" value="1"/>
</dbReference>
<keyword evidence="7" id="KW-0456">Lyase</keyword>
<comment type="cofactor">
    <cofactor evidence="2">
        <name>a divalent metal cation</name>
        <dbReference type="ChEBI" id="CHEBI:60240"/>
    </cofactor>
</comment>
<evidence type="ECO:0000256" key="1">
    <source>
        <dbReference type="ARBA" id="ARBA00000200"/>
    </source>
</evidence>
<dbReference type="PROSITE" id="PS01350">
    <property type="entry name" value="ISPF"/>
    <property type="match status" value="1"/>
</dbReference>
<dbReference type="EC" id="4.6.1.12" evidence="4"/>
<dbReference type="HAMAP" id="MF_00107">
    <property type="entry name" value="IspF"/>
    <property type="match status" value="1"/>
</dbReference>
<sequence>MFRTGIGFDVHALVTDRPMIIGGVQISHTKGLLGHSDADVLVHAVMDAILGALALGDIGQHFPDTDSEFHGANSLELLGHVRGLASEKGFVCTNLDSIIIAEKPKMDPHIEKMRTNLASALKITAEQVSIKATTTERLGFIGREEGIAAQAVVLLNYIN</sequence>
<dbReference type="PANTHER" id="PTHR43181">
    <property type="entry name" value="2-C-METHYL-D-ERYTHRITOL 2,4-CYCLODIPHOSPHATE SYNTHASE, CHLOROPLASTIC"/>
    <property type="match status" value="1"/>
</dbReference>
<dbReference type="GO" id="GO:0008685">
    <property type="term" value="F:2-C-methyl-D-erythritol 2,4-cyclodiphosphate synthase activity"/>
    <property type="evidence" value="ECO:0007669"/>
    <property type="project" value="UniProtKB-EC"/>
</dbReference>
<dbReference type="GO" id="GO:0046872">
    <property type="term" value="F:metal ion binding"/>
    <property type="evidence" value="ECO:0007669"/>
    <property type="project" value="UniProtKB-KW"/>
</dbReference>
<dbReference type="InterPro" id="IPR020555">
    <property type="entry name" value="MECDP_synthase_CS"/>
</dbReference>